<gene>
    <name evidence="8 11" type="primary">rpoC1</name>
</gene>
<name>A0A7S6QYQ0_9GENT</name>
<dbReference type="InterPro" id="IPR006592">
    <property type="entry name" value="RNA_pol_N"/>
</dbReference>
<evidence type="ECO:0000256" key="1">
    <source>
        <dbReference type="ARBA" id="ARBA00004026"/>
    </source>
</evidence>
<dbReference type="InterPro" id="IPR044893">
    <property type="entry name" value="RNA_pol_Rpb1_clamp_domain"/>
</dbReference>
<sequence>MIDQYKHQQLRIGSVSPQQISAWATKILPNGKVVGEVTKPYTFHYKTNKPEKDGLFCERIFGPIKNGICACGNYRVIGIEKEDQNFCEQCGVEFADSRIRRYQMGYIKLARPVTHVWYLKRLPSYIANLLDRSLKELEGLVYCDVYPNFSFARPIIKKPTFLRLRGSLEYEIQSWKYSIPLYFTTQGFDTFRNREISTGAGAIREQLADLDLRILIENSLLEWKELGEDGPTGNEWEDRKVGRRKDFLVRRMELAKHFIRTNIEPEWMVLCLLPVLPPELRPIIQIDGGKLMSSDINELYRRVIYRNNTLTDLLTTSRSTPAELLMCQEKLVQEAVDTLLDNGIRGQPMKDSHNKVYKSFSDVIEGKEGRFRETLLGKRVDYSGRSVIVVGPSLSLHRCGLPREIAIELFQTFVIRGLIRQHLASNIGVAKSKIREKESIVWEILQEVMRGHPVLLNRAPTLHRLGIQAFQPVLVEGRAICLHPLVCKGFNADFDGDQMAVHVPLSLEAQAEARLLMFSHINLLSPAIGDPISVPTQDMLMGLYVLTSGNRRGICLNRYSPGNHIKYQTKRSDNNSYEFRKEPFFFNSYDAIGAYRKKRINLDSPLWLRWRLDQRIIASRETPIEVHYESLGIYYEIYEYYLIVRRKKKKIIFLYIRTTVGHISLYRQIDEAVQGFSHACSYGTT</sequence>
<comment type="function">
    <text evidence="1 8 9">DNA-dependent RNA polymerase catalyzes the transcription of DNA into RNA using the four ribonucleoside triphosphates as substrates.</text>
</comment>
<dbReference type="Gene3D" id="1.10.274.100">
    <property type="entry name" value="RNA polymerase Rpb1, domain 3"/>
    <property type="match status" value="1"/>
</dbReference>
<dbReference type="GO" id="GO:0003899">
    <property type="term" value="F:DNA-directed RNA polymerase activity"/>
    <property type="evidence" value="ECO:0007669"/>
    <property type="project" value="UniProtKB-UniRule"/>
</dbReference>
<keyword evidence="11" id="KW-0150">Chloroplast</keyword>
<evidence type="ECO:0000259" key="10">
    <source>
        <dbReference type="SMART" id="SM00663"/>
    </source>
</evidence>
<dbReference type="PANTHER" id="PTHR19376:SF54">
    <property type="entry name" value="DNA-DIRECTED RNA POLYMERASE SUBUNIT BETA"/>
    <property type="match status" value="1"/>
</dbReference>
<organism evidence="11">
    <name type="scientific">Gentiana crassa subsp. rigescens</name>
    <dbReference type="NCBI Taxonomy" id="3097545"/>
    <lineage>
        <taxon>Eukaryota</taxon>
        <taxon>Viridiplantae</taxon>
        <taxon>Streptophyta</taxon>
        <taxon>Embryophyta</taxon>
        <taxon>Tracheophyta</taxon>
        <taxon>Spermatophyta</taxon>
        <taxon>Magnoliopsida</taxon>
        <taxon>eudicotyledons</taxon>
        <taxon>Gunneridae</taxon>
        <taxon>Pentapetalae</taxon>
        <taxon>asterids</taxon>
        <taxon>lamiids</taxon>
        <taxon>Gentianales</taxon>
        <taxon>Gentianaceae</taxon>
        <taxon>Gentianeae</taxon>
        <taxon>Gentianinae</taxon>
        <taxon>Gentiana</taxon>
        <taxon>Gentiana crassa</taxon>
    </lineage>
</organism>
<feature type="binding site" evidence="8">
    <location>
        <position position="71"/>
    </location>
    <ligand>
        <name>Zn(2+)</name>
        <dbReference type="ChEBI" id="CHEBI:29105"/>
    </ligand>
</feature>
<keyword evidence="6 8" id="KW-0804">Transcription</keyword>
<dbReference type="InterPro" id="IPR042102">
    <property type="entry name" value="RNA_pol_Rpb1_3_sf"/>
</dbReference>
<feature type="binding site" evidence="8">
    <location>
        <position position="495"/>
    </location>
    <ligand>
        <name>Mg(2+)</name>
        <dbReference type="ChEBI" id="CHEBI:18420"/>
    </ligand>
</feature>
<evidence type="ECO:0000256" key="8">
    <source>
        <dbReference type="HAMAP-Rule" id="MF_01323"/>
    </source>
</evidence>
<dbReference type="GO" id="GO:0003677">
    <property type="term" value="F:DNA binding"/>
    <property type="evidence" value="ECO:0007669"/>
    <property type="project" value="UniProtKB-UniRule"/>
</dbReference>
<dbReference type="Pfam" id="PF04997">
    <property type="entry name" value="RNA_pol_Rpb1_1"/>
    <property type="match status" value="1"/>
</dbReference>
<dbReference type="PANTHER" id="PTHR19376">
    <property type="entry name" value="DNA-DIRECTED RNA POLYMERASE"/>
    <property type="match status" value="1"/>
</dbReference>
<evidence type="ECO:0000313" key="11">
    <source>
        <dbReference type="EMBL" id="QOV01645.1"/>
    </source>
</evidence>
<evidence type="ECO:0000256" key="7">
    <source>
        <dbReference type="ARBA" id="ARBA00048552"/>
    </source>
</evidence>
<dbReference type="GO" id="GO:0000428">
    <property type="term" value="C:DNA-directed RNA polymerase complex"/>
    <property type="evidence" value="ECO:0007669"/>
    <property type="project" value="UniProtKB-KW"/>
</dbReference>
<evidence type="ECO:0000256" key="3">
    <source>
        <dbReference type="ARBA" id="ARBA00022478"/>
    </source>
</evidence>
<dbReference type="GO" id="GO:0008270">
    <property type="term" value="F:zinc ion binding"/>
    <property type="evidence" value="ECO:0007669"/>
    <property type="project" value="UniProtKB-UniRule"/>
</dbReference>
<dbReference type="Gene3D" id="2.40.40.20">
    <property type="match status" value="1"/>
</dbReference>
<feature type="domain" description="RNA polymerase N-terminal" evidence="10">
    <location>
        <begin position="266"/>
        <end position="547"/>
    </location>
</feature>
<comment type="subcellular location">
    <subcellularLocation>
        <location evidence="8">Plastid</location>
        <location evidence="8">Chloroplast</location>
    </subcellularLocation>
</comment>
<dbReference type="EMBL" id="MT062862">
    <property type="protein sequence ID" value="QOV01645.1"/>
    <property type="molecule type" value="Genomic_DNA"/>
</dbReference>
<keyword evidence="11" id="KW-0934">Plastid</keyword>
<keyword evidence="8" id="KW-0479">Metal-binding</keyword>
<dbReference type="InterPro" id="IPR000722">
    <property type="entry name" value="RNA_pol_asu"/>
</dbReference>
<feature type="binding site" evidence="8">
    <location>
        <position position="497"/>
    </location>
    <ligand>
        <name>Mg(2+)</name>
        <dbReference type="ChEBI" id="CHEBI:18420"/>
    </ligand>
</feature>
<geneLocation type="chloroplast" evidence="11"/>
<comment type="cofactor">
    <cofactor evidence="8">
        <name>Mg(2+)</name>
        <dbReference type="ChEBI" id="CHEBI:18420"/>
    </cofactor>
    <text evidence="8">Binds 1 Mg(2+) ion per subunit.</text>
</comment>
<evidence type="ECO:0000256" key="5">
    <source>
        <dbReference type="ARBA" id="ARBA00022695"/>
    </source>
</evidence>
<dbReference type="SMART" id="SM00663">
    <property type="entry name" value="RPOLA_N"/>
    <property type="match status" value="1"/>
</dbReference>
<evidence type="ECO:0000256" key="2">
    <source>
        <dbReference type="ARBA" id="ARBA00007207"/>
    </source>
</evidence>
<comment type="catalytic activity">
    <reaction evidence="7 8 9">
        <text>RNA(n) + a ribonucleoside 5'-triphosphate = RNA(n+1) + diphosphate</text>
        <dbReference type="Rhea" id="RHEA:21248"/>
        <dbReference type="Rhea" id="RHEA-COMP:14527"/>
        <dbReference type="Rhea" id="RHEA-COMP:17342"/>
        <dbReference type="ChEBI" id="CHEBI:33019"/>
        <dbReference type="ChEBI" id="CHEBI:61557"/>
        <dbReference type="ChEBI" id="CHEBI:140395"/>
        <dbReference type="EC" id="2.7.7.6"/>
    </reaction>
</comment>
<reference evidence="11" key="2">
    <citation type="journal article" date="2020" name="Mitochondrial DNA Part B Resour">
        <title>The complete chloroplast genome and phylogenetic analysis of Gentiana manshurica Kitag from China.</title>
        <authorList>
            <person name="Liang Y."/>
            <person name="Meng X."/>
            <person name="Mu Z."/>
            <person name="Qian J."/>
            <person name="Duan B."/>
            <person name="Xu L."/>
        </authorList>
    </citation>
    <scope>NUCLEOTIDE SEQUENCE</scope>
</reference>
<dbReference type="GeneID" id="63375250"/>
<evidence type="ECO:0000256" key="9">
    <source>
        <dbReference type="RuleBase" id="RU004279"/>
    </source>
</evidence>
<feature type="binding site" evidence="8">
    <location>
        <position position="69"/>
    </location>
    <ligand>
        <name>Zn(2+)</name>
        <dbReference type="ChEBI" id="CHEBI:29105"/>
    </ligand>
</feature>
<comment type="cofactor">
    <cofactor evidence="8">
        <name>Zn(2+)</name>
        <dbReference type="ChEBI" id="CHEBI:29105"/>
    </cofactor>
    <text evidence="8">Binds 1 Zn(2+) ion per subunit.</text>
</comment>
<dbReference type="GO" id="GO:0000287">
    <property type="term" value="F:magnesium ion binding"/>
    <property type="evidence" value="ECO:0007669"/>
    <property type="project" value="UniProtKB-UniRule"/>
</dbReference>
<dbReference type="HAMAP" id="MF_01323">
    <property type="entry name" value="RNApol_bact_RpoC1"/>
    <property type="match status" value="1"/>
</dbReference>
<dbReference type="SUPFAM" id="SSF64484">
    <property type="entry name" value="beta and beta-prime subunits of DNA dependent RNA-polymerase"/>
    <property type="match status" value="1"/>
</dbReference>
<dbReference type="InterPro" id="IPR045867">
    <property type="entry name" value="DNA-dir_RpoC_beta_prime"/>
</dbReference>
<dbReference type="GO" id="GO:0009507">
    <property type="term" value="C:chloroplast"/>
    <property type="evidence" value="ECO:0007669"/>
    <property type="project" value="UniProtKB-SubCell"/>
</dbReference>
<keyword evidence="8" id="KW-0862">Zinc</keyword>
<keyword evidence="8" id="KW-0460">Magnesium</keyword>
<feature type="binding site" evidence="8">
    <location>
        <position position="493"/>
    </location>
    <ligand>
        <name>Mg(2+)</name>
        <dbReference type="ChEBI" id="CHEBI:18420"/>
    </ligand>
</feature>
<dbReference type="Gene3D" id="4.10.860.120">
    <property type="entry name" value="RNA polymerase II, clamp domain"/>
    <property type="match status" value="1"/>
</dbReference>
<keyword evidence="3 8" id="KW-0240">DNA-directed RNA polymerase</keyword>
<proteinExistence type="inferred from homology"/>
<reference evidence="11" key="1">
    <citation type="journal article" date="2020" name="Mitochondrial DNA Part B Resour">
        <title>The first complete chloroplast genome of Gentiana rigescens and its phylogenetic position in Gentianaceae.</title>
        <authorList>
            <person name="Yang Q."/>
            <person name="Qian J."/>
            <person name="Wang J."/>
            <person name="Du Z."/>
            <person name="Duan B."/>
        </authorList>
    </citation>
    <scope>NUCLEOTIDE SEQUENCE</scope>
</reference>
<protein>
    <recommendedName>
        <fullName evidence="8">DNA-directed RNA polymerase subunit beta'</fullName>
        <ecNumber evidence="8">2.7.7.6</ecNumber>
    </recommendedName>
    <alternativeName>
        <fullName evidence="8">PEP</fullName>
    </alternativeName>
    <alternativeName>
        <fullName evidence="8">Plastid-encoded RNA polymerase subunit beta'</fullName>
        <shortName evidence="8">RNA polymerase subunit beta'</shortName>
    </alternativeName>
</protein>
<feature type="binding site" evidence="8">
    <location>
        <position position="90"/>
    </location>
    <ligand>
        <name>Zn(2+)</name>
        <dbReference type="ChEBI" id="CHEBI:29105"/>
    </ligand>
</feature>
<feature type="binding site" evidence="8">
    <location>
        <position position="87"/>
    </location>
    <ligand>
        <name>Zn(2+)</name>
        <dbReference type="ChEBI" id="CHEBI:29105"/>
    </ligand>
</feature>
<comment type="subunit">
    <text evidence="8">In plastids the minimal PEP RNA polymerase catalytic core is composed of four subunits: alpha, beta, beta', and beta''. When a (nuclear-encoded) sigma factor is associated with the core the holoenzyme is formed, which can initiate transcription.</text>
</comment>
<dbReference type="EC" id="2.7.7.6" evidence="8"/>
<dbReference type="Gene3D" id="1.10.40.90">
    <property type="match status" value="1"/>
</dbReference>
<dbReference type="InterPro" id="IPR007080">
    <property type="entry name" value="RNA_pol_Rpb1_1"/>
</dbReference>
<dbReference type="Pfam" id="PF00623">
    <property type="entry name" value="RNA_pol_Rpb1_2"/>
    <property type="match status" value="2"/>
</dbReference>
<evidence type="ECO:0000256" key="6">
    <source>
        <dbReference type="ARBA" id="ARBA00023163"/>
    </source>
</evidence>
<evidence type="ECO:0000256" key="4">
    <source>
        <dbReference type="ARBA" id="ARBA00022679"/>
    </source>
</evidence>
<dbReference type="InterPro" id="IPR034678">
    <property type="entry name" value="RNApol_RpoC1"/>
</dbReference>
<keyword evidence="5 8" id="KW-0548">Nucleotidyltransferase</keyword>
<dbReference type="GO" id="GO:0006351">
    <property type="term" value="P:DNA-templated transcription"/>
    <property type="evidence" value="ECO:0007669"/>
    <property type="project" value="UniProtKB-UniRule"/>
</dbReference>
<keyword evidence="4 8" id="KW-0808">Transferase</keyword>
<dbReference type="AlphaFoldDB" id="A0A7S6QYQ0"/>
<accession>A0A7S6QYQ0</accession>
<dbReference type="RefSeq" id="YP_010030764.1">
    <property type="nucleotide sequence ID" value="NC_053841.1"/>
</dbReference>
<comment type="similarity">
    <text evidence="2 8">Belongs to the RNA polymerase beta' chain family. RpoC1 subfamily.</text>
</comment>